<keyword evidence="2" id="KW-1185">Reference proteome</keyword>
<dbReference type="Proteomes" id="UP000298616">
    <property type="component" value="Chromosome"/>
</dbReference>
<accession>A0A4D7JJP0</accession>
<dbReference type="KEGG" id="fpf:DCC35_10760"/>
<organism evidence="1 2">
    <name type="scientific">Mangrovivirga cuniculi</name>
    <dbReference type="NCBI Taxonomy" id="2715131"/>
    <lineage>
        <taxon>Bacteria</taxon>
        <taxon>Pseudomonadati</taxon>
        <taxon>Bacteroidota</taxon>
        <taxon>Cytophagia</taxon>
        <taxon>Cytophagales</taxon>
        <taxon>Mangrovivirgaceae</taxon>
        <taxon>Mangrovivirga</taxon>
    </lineage>
</organism>
<protein>
    <submittedName>
        <fullName evidence="1">Uncharacterized protein</fullName>
    </submittedName>
</protein>
<name>A0A4D7JJP0_9BACT</name>
<dbReference type="EMBL" id="CP028923">
    <property type="protein sequence ID" value="QCK15193.1"/>
    <property type="molecule type" value="Genomic_DNA"/>
</dbReference>
<gene>
    <name evidence="1" type="ORF">DCC35_10760</name>
</gene>
<evidence type="ECO:0000313" key="1">
    <source>
        <dbReference type="EMBL" id="QCK15193.1"/>
    </source>
</evidence>
<evidence type="ECO:0000313" key="2">
    <source>
        <dbReference type="Proteomes" id="UP000298616"/>
    </source>
</evidence>
<proteinExistence type="predicted"/>
<sequence>MKNALTILLLFIYISPLLNEFINPLIHLTNHSFQGENPFHSHEKNITKHHTHHHDHHKRSHSHDRYYLEILFDKISEIISENKDANTVNQTFHFRFSDHITGSDFSFELLFLIVLKKSSSNYSILYSGLSICPPKPPPIS</sequence>
<reference evidence="1 2" key="1">
    <citation type="submission" date="2018-04" db="EMBL/GenBank/DDBJ databases">
        <title>Complete genome uncultured novel isolate.</title>
        <authorList>
            <person name="Merlino G."/>
        </authorList>
    </citation>
    <scope>NUCLEOTIDE SEQUENCE [LARGE SCALE GENOMIC DNA]</scope>
    <source>
        <strain evidence="2">R1DC9</strain>
    </source>
</reference>
<dbReference type="AlphaFoldDB" id="A0A4D7JJP0"/>